<dbReference type="GO" id="GO:0008882">
    <property type="term" value="F:[glutamate-ammonia-ligase] adenylyltransferase activity"/>
    <property type="evidence" value="ECO:0007669"/>
    <property type="project" value="UniProtKB-EC"/>
</dbReference>
<evidence type="ECO:0000256" key="5">
    <source>
        <dbReference type="ARBA" id="ARBA00022842"/>
    </source>
</evidence>
<reference evidence="12" key="1">
    <citation type="submission" date="2020-03" db="EMBL/GenBank/DDBJ databases">
        <title>Whole-genome sequence of the purple nonsulfur bacterium Rhodocyclus tenuis DSM112.</title>
        <authorList>
            <person name="Kyndt J.A."/>
            <person name="Meyer T.E."/>
        </authorList>
    </citation>
    <scope>NUCLEOTIDE SEQUENCE [LARGE SCALE GENOMIC DNA]</scope>
    <source>
        <strain evidence="12">DSM 112</strain>
    </source>
</reference>
<keyword evidence="12" id="KW-1185">Reference proteome</keyword>
<evidence type="ECO:0000256" key="2">
    <source>
        <dbReference type="ARBA" id="ARBA00022695"/>
    </source>
</evidence>
<dbReference type="InterPro" id="IPR013546">
    <property type="entry name" value="PII_UdlTrfase/GS_AdlTrfase"/>
</dbReference>
<dbReference type="InterPro" id="IPR023057">
    <property type="entry name" value="GlnE"/>
</dbReference>
<dbReference type="CDD" id="cd05401">
    <property type="entry name" value="NT_GlnE_GlnD_like"/>
    <property type="match status" value="2"/>
</dbReference>
<dbReference type="Pfam" id="PF03710">
    <property type="entry name" value="GlnE"/>
    <property type="match status" value="2"/>
</dbReference>
<feature type="region of interest" description="Disordered" evidence="8">
    <location>
        <begin position="1"/>
        <end position="35"/>
    </location>
</feature>
<comment type="similarity">
    <text evidence="7">Belongs to the GlnE family.</text>
</comment>
<dbReference type="RefSeq" id="WP_167680760.1">
    <property type="nucleotide sequence ID" value="NZ_JAATWB010000001.1"/>
</dbReference>
<comment type="catalytic activity">
    <reaction evidence="7">
        <text>[glutamine synthetase]-L-tyrosine + ATP = [glutamine synthetase]-O(4)-(5'-adenylyl)-L-tyrosine + diphosphate</text>
        <dbReference type="Rhea" id="RHEA:18589"/>
        <dbReference type="Rhea" id="RHEA-COMP:10660"/>
        <dbReference type="Rhea" id="RHEA-COMP:10661"/>
        <dbReference type="ChEBI" id="CHEBI:30616"/>
        <dbReference type="ChEBI" id="CHEBI:33019"/>
        <dbReference type="ChEBI" id="CHEBI:46858"/>
        <dbReference type="ChEBI" id="CHEBI:83624"/>
        <dbReference type="EC" id="2.7.7.42"/>
    </reaction>
</comment>
<comment type="caution">
    <text evidence="11">The sequence shown here is derived from an EMBL/GenBank/DDBJ whole genome shotgun (WGS) entry which is preliminary data.</text>
</comment>
<keyword evidence="2 7" id="KW-0548">Nucleotidyltransferase</keyword>
<comment type="cofactor">
    <cofactor evidence="7">
        <name>Mg(2+)</name>
        <dbReference type="ChEBI" id="CHEBI:18420"/>
    </cofactor>
</comment>
<dbReference type="HAMAP" id="MF_00802">
    <property type="entry name" value="GlnE"/>
    <property type="match status" value="1"/>
</dbReference>
<dbReference type="NCBIfam" id="NF008292">
    <property type="entry name" value="PRK11072.1"/>
    <property type="match status" value="1"/>
</dbReference>
<evidence type="ECO:0000256" key="8">
    <source>
        <dbReference type="SAM" id="MobiDB-lite"/>
    </source>
</evidence>
<dbReference type="EMBL" id="JAATWB010000001">
    <property type="protein sequence ID" value="NJA88135.1"/>
    <property type="molecule type" value="Genomic_DNA"/>
</dbReference>
<evidence type="ECO:0000256" key="7">
    <source>
        <dbReference type="HAMAP-Rule" id="MF_00802"/>
    </source>
</evidence>
<evidence type="ECO:0000313" key="11">
    <source>
        <dbReference type="EMBL" id="NJA88135.1"/>
    </source>
</evidence>
<proteinExistence type="inferred from homology"/>
<keyword evidence="4 7" id="KW-0067">ATP-binding</keyword>
<dbReference type="Pfam" id="PF08335">
    <property type="entry name" value="GlnD_UR_UTase"/>
    <property type="match status" value="2"/>
</dbReference>
<keyword evidence="6 7" id="KW-0511">Multifunctional enzyme</keyword>
<protein>
    <recommendedName>
        <fullName evidence="7">Bifunctional glutamine synthetase adenylyltransferase/adenylyl-removing enzyme</fullName>
    </recommendedName>
    <alternativeName>
        <fullName evidence="7">ATP:glutamine synthetase adenylyltransferase</fullName>
    </alternativeName>
    <alternativeName>
        <fullName evidence="7">ATase</fullName>
    </alternativeName>
    <domain>
        <recommendedName>
            <fullName evidence="7">Glutamine synthetase adenylyl-L-tyrosine phosphorylase</fullName>
            <ecNumber evidence="7">2.7.7.89</ecNumber>
        </recommendedName>
        <alternativeName>
            <fullName evidence="7">Adenylyl removase</fullName>
            <shortName evidence="7">AR</shortName>
            <shortName evidence="7">AT-N</shortName>
        </alternativeName>
    </domain>
    <domain>
        <recommendedName>
            <fullName evidence="7">Glutamine synthetase adenylyl transferase</fullName>
            <ecNumber evidence="7">2.7.7.42</ecNumber>
        </recommendedName>
        <alternativeName>
            <fullName evidence="7">Adenylyl transferase</fullName>
            <shortName evidence="7">AT</shortName>
            <shortName evidence="7">AT-C</shortName>
        </alternativeName>
    </domain>
</protein>
<name>A0ABX0WEJ0_9RHOO</name>
<dbReference type="InterPro" id="IPR043519">
    <property type="entry name" value="NT_sf"/>
</dbReference>
<dbReference type="GO" id="GO:0016874">
    <property type="term" value="F:ligase activity"/>
    <property type="evidence" value="ECO:0007669"/>
    <property type="project" value="UniProtKB-KW"/>
</dbReference>
<dbReference type="InterPro" id="IPR005190">
    <property type="entry name" value="GlnE_rpt_dom"/>
</dbReference>
<evidence type="ECO:0000259" key="10">
    <source>
        <dbReference type="Pfam" id="PF08335"/>
    </source>
</evidence>
<dbReference type="PANTHER" id="PTHR30621">
    <property type="entry name" value="GLUTAMINE SYNTHETASE ADENYLYLTRANSFERASE"/>
    <property type="match status" value="1"/>
</dbReference>
<keyword evidence="11" id="KW-0436">Ligase</keyword>
<dbReference type="EC" id="2.7.7.89" evidence="7"/>
<sequence length="937" mass="104296">MTDALSPHSPPSPSPLSSVAPDSPPASHGGLTGDEAPDWGHALALSRWLRQLLAGHPEIGDWLHTHAGAPVSESLMLANLAAAADGDESAQQHALRVLRQRVMATLAVRDLAGVAPLSEVMETMTLLAEVTVNFALAHAHRALVQRFGEPLDSNGVAQRLLVIGMGKLGGRELNVSSDVDFIFVYPEEGHTAGRADGSGVIDAYDFFNRLGKRLIAALGEITADGQVFRVDMRLRPNGDSGPLVCSLDALENYFVTQGREWERYAWIKARVLNAGDNLQAEWVLALEHIARPFIYRKYLDFGAINAMRDLHAQIRREVARRDMADHIKLGPGGIREIEFIAQAFQLIRGGRDSGLRIRPTLATLAALAQRRQLPEAGERELALAYDFLRRLEHRLQYVDDAQTHRLPAGEEERAQIALAMHYPDWNALVVDLDAHRARVAHHFELVFSEPAEAAHALTGLWQGHCDSETALDCLAGLGFRDPKGAGERLQQFRASGRYQQLPASNRERLDALGPRLLAAAAATRAPDATWRRGLDFLETISGRGAYLALLQQYPQALQKVGELVGSSSWAAEYLTRHPILLDELLDSRLYELATDWDGFRSELTARLAENRGDTEREMDLLRELHHAQVFRLLTQDLAGLQSVARISDHLSQLADILLQTTLELCWSKLTRRHREQPKFAVIGFGKLGGKELGYGSDLDIVFIHDDDDQEAGAIYSRLAQRMISWLSSRTPAGILFETDLRLRPNGDAGLMVSPLAALHDYERDHAWVWEHQALTRARFCAGDAELGERFEAMRIDILRQPREHDTLRREVLAMRQRMLDAHASGSDIEFDIKQDPGGIIDVEFIVQYLILGHAHAHADLCRNIGNIALLRLAAELGLISPTLAEAVREAYRHYRRLQHAKRLDGVPAARVERAAMRADIDAVRALWREVFDEVGED</sequence>
<keyword evidence="5 7" id="KW-0460">Magnesium</keyword>
<feature type="domain" description="Glutamate-ammonia ligase adenylyltransferase repeated" evidence="9">
    <location>
        <begin position="558"/>
        <end position="792"/>
    </location>
</feature>
<feature type="region of interest" description="Adenylyl transferase" evidence="7">
    <location>
        <begin position="458"/>
        <end position="937"/>
    </location>
</feature>
<dbReference type="Gene3D" id="3.30.460.10">
    <property type="entry name" value="Beta Polymerase, domain 2"/>
    <property type="match status" value="2"/>
</dbReference>
<feature type="domain" description="Glutamate-ammonia ligase adenylyltransferase repeated" evidence="9">
    <location>
        <begin position="41"/>
        <end position="280"/>
    </location>
</feature>
<evidence type="ECO:0000256" key="1">
    <source>
        <dbReference type="ARBA" id="ARBA00022679"/>
    </source>
</evidence>
<dbReference type="SUPFAM" id="SSF81301">
    <property type="entry name" value="Nucleotidyltransferase"/>
    <property type="match status" value="2"/>
</dbReference>
<dbReference type="GO" id="GO:0047388">
    <property type="term" value="F:[glutamine synthetase]-adenylyl-L-tyrosine phosphorylase activity"/>
    <property type="evidence" value="ECO:0007669"/>
    <property type="project" value="UniProtKB-EC"/>
</dbReference>
<evidence type="ECO:0000313" key="12">
    <source>
        <dbReference type="Proteomes" id="UP000720344"/>
    </source>
</evidence>
<feature type="compositionally biased region" description="Low complexity" evidence="8">
    <location>
        <begin position="15"/>
        <end position="28"/>
    </location>
</feature>
<keyword evidence="3 7" id="KW-0547">Nucleotide-binding</keyword>
<dbReference type="SUPFAM" id="SSF81593">
    <property type="entry name" value="Nucleotidyltransferase substrate binding subunit/domain"/>
    <property type="match status" value="2"/>
</dbReference>
<feature type="region of interest" description="Adenylyl removase" evidence="7">
    <location>
        <begin position="1"/>
        <end position="451"/>
    </location>
</feature>
<dbReference type="Gene3D" id="1.20.120.1510">
    <property type="match status" value="1"/>
</dbReference>
<dbReference type="EC" id="2.7.7.42" evidence="7"/>
<dbReference type="Gene3D" id="1.20.120.330">
    <property type="entry name" value="Nucleotidyltransferases domain 2"/>
    <property type="match status" value="2"/>
</dbReference>
<gene>
    <name evidence="7 11" type="primary">glnE</name>
    <name evidence="11" type="ORF">HCX48_02720</name>
</gene>
<evidence type="ECO:0000256" key="4">
    <source>
        <dbReference type="ARBA" id="ARBA00022840"/>
    </source>
</evidence>
<feature type="domain" description="PII-uridylyltransferase/Glutamine-synthetase adenylyltransferase" evidence="10">
    <location>
        <begin position="807"/>
        <end position="900"/>
    </location>
</feature>
<dbReference type="PANTHER" id="PTHR30621:SF0">
    <property type="entry name" value="BIFUNCTIONAL GLUTAMINE SYNTHETASE ADENYLYLTRANSFERASE_ADENYLYL-REMOVING ENZYME"/>
    <property type="match status" value="1"/>
</dbReference>
<comment type="catalytic activity">
    <reaction evidence="7">
        <text>[glutamine synthetase]-O(4)-(5'-adenylyl)-L-tyrosine + phosphate = [glutamine synthetase]-L-tyrosine + ADP</text>
        <dbReference type="Rhea" id="RHEA:43716"/>
        <dbReference type="Rhea" id="RHEA-COMP:10660"/>
        <dbReference type="Rhea" id="RHEA-COMP:10661"/>
        <dbReference type="ChEBI" id="CHEBI:43474"/>
        <dbReference type="ChEBI" id="CHEBI:46858"/>
        <dbReference type="ChEBI" id="CHEBI:83624"/>
        <dbReference type="ChEBI" id="CHEBI:456216"/>
        <dbReference type="EC" id="2.7.7.89"/>
    </reaction>
</comment>
<accession>A0ABX0WEJ0</accession>
<evidence type="ECO:0000256" key="3">
    <source>
        <dbReference type="ARBA" id="ARBA00022741"/>
    </source>
</evidence>
<feature type="domain" description="PII-uridylyltransferase/Glutamine-synthetase adenylyltransferase" evidence="10">
    <location>
        <begin position="309"/>
        <end position="447"/>
    </location>
</feature>
<evidence type="ECO:0000259" key="9">
    <source>
        <dbReference type="Pfam" id="PF03710"/>
    </source>
</evidence>
<evidence type="ECO:0000256" key="6">
    <source>
        <dbReference type="ARBA" id="ARBA00023268"/>
    </source>
</evidence>
<dbReference type="Proteomes" id="UP000720344">
    <property type="component" value="Unassembled WGS sequence"/>
</dbReference>
<comment type="function">
    <text evidence="7">Involved in the regulation of glutamine synthetase GlnA, a key enzyme in the process to assimilate ammonia. When cellular nitrogen levels are high, the C-terminal adenylyl transferase (AT) inactivates GlnA by covalent transfer of an adenylyl group from ATP to specific tyrosine residue of GlnA, thus reducing its activity. Conversely, when nitrogen levels are low, the N-terminal adenylyl removase (AR) activates GlnA by removing the adenylyl group by phosphorolysis, increasing its activity. The regulatory region of GlnE binds the signal transduction protein PII (GlnB) which indicates the nitrogen status of the cell.</text>
</comment>
<organism evidence="11 12">
    <name type="scientific">Rhodocyclus gracilis</name>
    <dbReference type="NCBI Taxonomy" id="2929842"/>
    <lineage>
        <taxon>Bacteria</taxon>
        <taxon>Pseudomonadati</taxon>
        <taxon>Pseudomonadota</taxon>
        <taxon>Betaproteobacteria</taxon>
        <taxon>Rhodocyclales</taxon>
        <taxon>Rhodocyclaceae</taxon>
        <taxon>Rhodocyclus</taxon>
    </lineage>
</organism>
<keyword evidence="1 7" id="KW-0808">Transferase</keyword>